<evidence type="ECO:0000256" key="2">
    <source>
        <dbReference type="ARBA" id="ARBA00022840"/>
    </source>
</evidence>
<dbReference type="FunFam" id="3.40.50.300:FF:000006">
    <property type="entry name" value="DNA-binding transcriptional regulator NtrC"/>
    <property type="match status" value="1"/>
</dbReference>
<name>A0A7C5DLV5_9CHLB</name>
<dbReference type="GO" id="GO:0005524">
    <property type="term" value="F:ATP binding"/>
    <property type="evidence" value="ECO:0007669"/>
    <property type="project" value="UniProtKB-KW"/>
</dbReference>
<keyword evidence="2" id="KW-0067">ATP-binding</keyword>
<keyword evidence="1" id="KW-0547">Nucleotide-binding</keyword>
<dbReference type="InterPro" id="IPR029016">
    <property type="entry name" value="GAF-like_dom_sf"/>
</dbReference>
<dbReference type="SUPFAM" id="SSF46689">
    <property type="entry name" value="Homeodomain-like"/>
    <property type="match status" value="1"/>
</dbReference>
<dbReference type="EMBL" id="DRSQ01000218">
    <property type="protein sequence ID" value="HHE32954.1"/>
    <property type="molecule type" value="Genomic_DNA"/>
</dbReference>
<dbReference type="SMART" id="SM00382">
    <property type="entry name" value="AAA"/>
    <property type="match status" value="1"/>
</dbReference>
<dbReference type="PANTHER" id="PTHR32071">
    <property type="entry name" value="TRANSCRIPTIONAL REGULATORY PROTEIN"/>
    <property type="match status" value="1"/>
</dbReference>
<keyword evidence="5" id="KW-0010">Activator</keyword>
<dbReference type="PROSITE" id="PS00676">
    <property type="entry name" value="SIGMA54_INTERACT_2"/>
    <property type="match status" value="1"/>
</dbReference>
<dbReference type="Gene3D" id="3.30.450.40">
    <property type="match status" value="1"/>
</dbReference>
<reference evidence="8" key="1">
    <citation type="journal article" date="2020" name="mSystems">
        <title>Genome- and Community-Level Interaction Insights into Carbon Utilization and Element Cycling Functions of Hydrothermarchaeota in Hydrothermal Sediment.</title>
        <authorList>
            <person name="Zhou Z."/>
            <person name="Liu Y."/>
            <person name="Xu W."/>
            <person name="Pan J."/>
            <person name="Luo Z.H."/>
            <person name="Li M."/>
        </authorList>
    </citation>
    <scope>NUCLEOTIDE SEQUENCE [LARGE SCALE GENOMIC DNA]</scope>
    <source>
        <strain evidence="8">HyVt-633</strain>
    </source>
</reference>
<evidence type="ECO:0000256" key="1">
    <source>
        <dbReference type="ARBA" id="ARBA00022741"/>
    </source>
</evidence>
<dbReference type="InterPro" id="IPR025943">
    <property type="entry name" value="Sigma_54_int_dom_ATP-bd_2"/>
</dbReference>
<evidence type="ECO:0000256" key="6">
    <source>
        <dbReference type="ARBA" id="ARBA00023163"/>
    </source>
</evidence>
<dbReference type="InterPro" id="IPR009057">
    <property type="entry name" value="Homeodomain-like_sf"/>
</dbReference>
<dbReference type="InterPro" id="IPR027417">
    <property type="entry name" value="P-loop_NTPase"/>
</dbReference>
<dbReference type="InterPro" id="IPR002197">
    <property type="entry name" value="HTH_Fis"/>
</dbReference>
<evidence type="ECO:0000256" key="4">
    <source>
        <dbReference type="ARBA" id="ARBA00023125"/>
    </source>
</evidence>
<dbReference type="Gene3D" id="1.10.8.60">
    <property type="match status" value="1"/>
</dbReference>
<organism evidence="8">
    <name type="scientific">Chlorobaculum parvum</name>
    <dbReference type="NCBI Taxonomy" id="274539"/>
    <lineage>
        <taxon>Bacteria</taxon>
        <taxon>Pseudomonadati</taxon>
        <taxon>Chlorobiota</taxon>
        <taxon>Chlorobiia</taxon>
        <taxon>Chlorobiales</taxon>
        <taxon>Chlorobiaceae</taxon>
        <taxon>Chlorobaculum</taxon>
    </lineage>
</organism>
<dbReference type="AlphaFoldDB" id="A0A7C5DLV5"/>
<dbReference type="InterPro" id="IPR058031">
    <property type="entry name" value="AAA_lid_NorR"/>
</dbReference>
<gene>
    <name evidence="8" type="ORF">ENL07_10135</name>
</gene>
<feature type="domain" description="Sigma-54 factor interaction" evidence="7">
    <location>
        <begin position="405"/>
        <end position="634"/>
    </location>
</feature>
<dbReference type="InterPro" id="IPR003593">
    <property type="entry name" value="AAA+_ATPase"/>
</dbReference>
<accession>A0A7C5DLV5</accession>
<dbReference type="PANTHER" id="PTHR32071:SF117">
    <property type="entry name" value="PTS-DEPENDENT DIHYDROXYACETONE KINASE OPERON REGULATORY PROTEIN-RELATED"/>
    <property type="match status" value="1"/>
</dbReference>
<dbReference type="Pfam" id="PF00158">
    <property type="entry name" value="Sigma54_activat"/>
    <property type="match status" value="1"/>
</dbReference>
<dbReference type="PROSITE" id="PS50045">
    <property type="entry name" value="SIGMA54_INTERACT_4"/>
    <property type="match status" value="1"/>
</dbReference>
<dbReference type="GO" id="GO:0006355">
    <property type="term" value="P:regulation of DNA-templated transcription"/>
    <property type="evidence" value="ECO:0007669"/>
    <property type="project" value="InterPro"/>
</dbReference>
<dbReference type="CDD" id="cd00009">
    <property type="entry name" value="AAA"/>
    <property type="match status" value="1"/>
</dbReference>
<dbReference type="Gene3D" id="3.40.50.300">
    <property type="entry name" value="P-loop containing nucleotide triphosphate hydrolases"/>
    <property type="match status" value="1"/>
</dbReference>
<protein>
    <submittedName>
        <fullName evidence="8">GAF domain-containing protein</fullName>
    </submittedName>
</protein>
<dbReference type="Pfam" id="PF01590">
    <property type="entry name" value="GAF"/>
    <property type="match status" value="1"/>
</dbReference>
<dbReference type="SUPFAM" id="SSF52540">
    <property type="entry name" value="P-loop containing nucleoside triphosphate hydrolases"/>
    <property type="match status" value="1"/>
</dbReference>
<keyword evidence="6" id="KW-0804">Transcription</keyword>
<evidence type="ECO:0000313" key="8">
    <source>
        <dbReference type="EMBL" id="HHE32954.1"/>
    </source>
</evidence>
<evidence type="ECO:0000256" key="3">
    <source>
        <dbReference type="ARBA" id="ARBA00023015"/>
    </source>
</evidence>
<evidence type="ECO:0000256" key="5">
    <source>
        <dbReference type="ARBA" id="ARBA00023159"/>
    </source>
</evidence>
<evidence type="ECO:0000259" key="7">
    <source>
        <dbReference type="PROSITE" id="PS50045"/>
    </source>
</evidence>
<dbReference type="Pfam" id="PF02954">
    <property type="entry name" value="HTH_8"/>
    <property type="match status" value="1"/>
</dbReference>
<dbReference type="InterPro" id="IPR025662">
    <property type="entry name" value="Sigma_54_int_dom_ATP-bd_1"/>
</dbReference>
<dbReference type="SMART" id="SM00065">
    <property type="entry name" value="GAF"/>
    <property type="match status" value="1"/>
</dbReference>
<dbReference type="PROSITE" id="PS00675">
    <property type="entry name" value="SIGMA54_INTERACT_1"/>
    <property type="match status" value="1"/>
</dbReference>
<dbReference type="Proteomes" id="UP000886058">
    <property type="component" value="Unassembled WGS sequence"/>
</dbReference>
<dbReference type="SUPFAM" id="SSF55781">
    <property type="entry name" value="GAF domain-like"/>
    <property type="match status" value="2"/>
</dbReference>
<dbReference type="InterPro" id="IPR003018">
    <property type="entry name" value="GAF"/>
</dbReference>
<comment type="caution">
    <text evidence="8">The sequence shown here is derived from an EMBL/GenBank/DDBJ whole genome shotgun (WGS) entry which is preliminary data.</text>
</comment>
<keyword evidence="4" id="KW-0238">DNA-binding</keyword>
<dbReference type="Gene3D" id="1.10.10.60">
    <property type="entry name" value="Homeodomain-like"/>
    <property type="match status" value="1"/>
</dbReference>
<proteinExistence type="predicted"/>
<dbReference type="InterPro" id="IPR002078">
    <property type="entry name" value="Sigma_54_int"/>
</dbReference>
<sequence length="724" mass="80998">MGFSEKIRKFCKLYSEKIRNLSMTTPHLPEAFRLMQYIGDAIGTIRNPQELFRTVTDKMRLIFPFDSAAIITIDRERREASVFFEMLRFELPEHLRIQQRPLAGTWIEEHLDDRAVTVAAIARDIPSFGEEDAPLLWTLHELGMKQIVLSPLRSGGRVIGFLSFVSREEEVWSEADRSLLSGVSASIAIAVSNALAYDELRQREAETAMQLAINNALFTTKDRSQMLLTVCEQISRLVPCSFLGIRVVGSDGRFRIYDNFMRGSGSSFAPFSPLEHLEMLPDDPVARESIEVISRPGIYSGERFDELCREFRILELVRDRFGISSIIVASLWDAPGSRAGLIISGVGVALGDAEASTVGLIVPQLALALQNYLAFEEIDRLRRKLEGERTYLVEEIRAAHNFEEIVGQSAPLAEVLRRVSQVAPTDATVLIEGETGTGKELVARAIHNLSPRKERVLVKVNCAALPASLIESELFGHEKGSFTGATERRIGKFELADGGTIFLDEIGELPLELQSKLLRVLQEKELERIGGRSVIPVDVRVIAATNRDLEKEVAAGRFRQDLYFRLNAFPLSVPPLRERRDDIPVLAMHFARKFAREFGKLERAIRECDMRELVSRAWRGNIRELSHTIEQAVIVSEGDALDLTSALPPRSEPGALPEPGEFMTMREFEAETRNMERKLILDALDRAGGKVSGQGGAAELLKLNAKTLYSRIDKLGIRKQYGAG</sequence>
<dbReference type="Pfam" id="PF25601">
    <property type="entry name" value="AAA_lid_14"/>
    <property type="match status" value="1"/>
</dbReference>
<dbReference type="GO" id="GO:0043565">
    <property type="term" value="F:sequence-specific DNA binding"/>
    <property type="evidence" value="ECO:0007669"/>
    <property type="project" value="InterPro"/>
</dbReference>
<keyword evidence="3" id="KW-0805">Transcription regulation</keyword>